<gene>
    <name evidence="2" type="ORF">H7E68_19250</name>
</gene>
<comment type="caution">
    <text evidence="2">The sequence shown here is derived from an EMBL/GenBank/DDBJ whole genome shotgun (WGS) entry which is preliminary data.</text>
</comment>
<dbReference type="AlphaFoldDB" id="A0A7X0VUR3"/>
<proteinExistence type="predicted"/>
<dbReference type="RefSeq" id="WP_185165756.1">
    <property type="nucleotide sequence ID" value="NZ_JACKWY010000023.1"/>
</dbReference>
<organism evidence="2 3">
    <name type="scientific">Clostridium gasigenes</name>
    <dbReference type="NCBI Taxonomy" id="94869"/>
    <lineage>
        <taxon>Bacteria</taxon>
        <taxon>Bacillati</taxon>
        <taxon>Bacillota</taxon>
        <taxon>Clostridia</taxon>
        <taxon>Eubacteriales</taxon>
        <taxon>Clostridiaceae</taxon>
        <taxon>Clostridium</taxon>
    </lineage>
</organism>
<dbReference type="Proteomes" id="UP000585258">
    <property type="component" value="Unassembled WGS sequence"/>
</dbReference>
<dbReference type="Pfam" id="PF15604">
    <property type="entry name" value="Ntox15"/>
    <property type="match status" value="1"/>
</dbReference>
<evidence type="ECO:0000313" key="3">
    <source>
        <dbReference type="Proteomes" id="UP000585258"/>
    </source>
</evidence>
<feature type="domain" description="Novel toxin 15" evidence="1">
    <location>
        <begin position="10"/>
        <end position="154"/>
    </location>
</feature>
<evidence type="ECO:0000259" key="1">
    <source>
        <dbReference type="Pfam" id="PF15604"/>
    </source>
</evidence>
<sequence>MKFNYKTKYDEAEFARQLADQEAGMNKLTVDEYLKNRERYIAEGRAIEGNMAQKAAREKALADKVDELRSNGMSLKEAETQVQKWLDTQAALHNPDQIAGGNPLNIGGMGDRAINSSIGSQWKYRIDAVDEQIQAMVKNMTDAERKNTYLNVKLKH</sequence>
<reference evidence="2 3" key="1">
    <citation type="submission" date="2020-08" db="EMBL/GenBank/DDBJ databases">
        <title>Clostridia isolated from Swiss meat.</title>
        <authorList>
            <person name="Wambui J."/>
            <person name="Stevens M.J.A."/>
            <person name="Stephan R."/>
        </authorList>
    </citation>
    <scope>NUCLEOTIDE SEQUENCE [LARGE SCALE GENOMIC DNA]</scope>
    <source>
        <strain evidence="2 3">CM001</strain>
    </source>
</reference>
<name>A0A7X0VUR3_9CLOT</name>
<accession>A0A7X0VUR3</accession>
<evidence type="ECO:0000313" key="2">
    <source>
        <dbReference type="EMBL" id="MBB6716821.1"/>
    </source>
</evidence>
<dbReference type="InterPro" id="IPR028949">
    <property type="entry name" value="Ntox15"/>
</dbReference>
<protein>
    <recommendedName>
        <fullName evidence="1">Novel toxin 15 domain-containing protein</fullName>
    </recommendedName>
</protein>
<dbReference type="EMBL" id="JACKWY010000023">
    <property type="protein sequence ID" value="MBB6716821.1"/>
    <property type="molecule type" value="Genomic_DNA"/>
</dbReference>